<sequence length="719" mass="83594">MKPLKDIPVLSELKKYQELFQDNTKYSMISQFLPTNEDANNLFTSFKSRLKEYYEDFEAFQNKTLKTGFFKIKSAFMKMNEKNYYYLYDDFSYSTDFFKKETDAINSIIYSPFSINFFSKVFKNLLNDYFTGKEPVPEDEEQLLTKFSRIGELLLENMKYCPSFLKQLFTDGYTSGKKNVTPTEIYEKIVVEQMFENPHLFGILNFGQSMKTDQKGLNILKQAIKNFKIEGLFVEQPLTFLPGNKRESKFPLGQLKGSFSPLLLINFRDLLKKGKKIPDQISSEICKKTFEKQIECLLLDSEDPNYSQQIELFKKLKGFLSQQKKIDFLLNGLSLISNVLKLNELRSIINETLFNFKGFITIFQNSKIQVNNYKNYINNPRLFMNDMEEVLGKKRKAENDDDNESGNQLMISTIAADSGDPFFLNILMLNGMTMTEFLKKRPALRIADHTFKNKNEYLDIREDFVFEPLIKMKKNDFSLFADISNDFVDSFSMEMDPFNLARSISKAYTRCMIATKAYMSADSGDDNFNNNTDFTEDEKNKFIVTLFWLTKPSHVVSTYVYLYEFLLSPEYLYGVFSGKKNDHLDVTGKIFSTCIFAFSSSNLDAFYIAEFCKICKMNVNLVIENKAENLDKLADIVSLNDDEKRNYSQMFTKLVEDPILTGQNNKKNPLFTFRIYQSSGDDPTIWICNVVGFDNKGFDDIPLDSESDLAEYLYDKYGQ</sequence>
<dbReference type="EMBL" id="JAPFFF010000518">
    <property type="protein sequence ID" value="KAK8834102.1"/>
    <property type="molecule type" value="Genomic_DNA"/>
</dbReference>
<comment type="caution">
    <text evidence="2">The sequence shown here is derived from an EMBL/GenBank/DDBJ whole genome shotgun (WGS) entry which is preliminary data.</text>
</comment>
<dbReference type="Proteomes" id="UP001470230">
    <property type="component" value="Unassembled WGS sequence"/>
</dbReference>
<evidence type="ECO:0000313" key="1">
    <source>
        <dbReference type="EMBL" id="KAK8834102.1"/>
    </source>
</evidence>
<evidence type="ECO:0000313" key="3">
    <source>
        <dbReference type="Proteomes" id="UP001470230"/>
    </source>
</evidence>
<accession>A0ABR2GUN7</accession>
<dbReference type="EMBL" id="JAPFFF010000059">
    <property type="protein sequence ID" value="KAK8837581.1"/>
    <property type="molecule type" value="Genomic_DNA"/>
</dbReference>
<keyword evidence="3" id="KW-1185">Reference proteome</keyword>
<protein>
    <submittedName>
        <fullName evidence="2">Uncharacterized protein</fullName>
    </submittedName>
</protein>
<gene>
    <name evidence="1" type="ORF">M9Y10_036407</name>
    <name evidence="2" type="ORF">M9Y10_036581</name>
</gene>
<proteinExistence type="predicted"/>
<organism evidence="2 3">
    <name type="scientific">Tritrichomonas musculus</name>
    <dbReference type="NCBI Taxonomy" id="1915356"/>
    <lineage>
        <taxon>Eukaryota</taxon>
        <taxon>Metamonada</taxon>
        <taxon>Parabasalia</taxon>
        <taxon>Tritrichomonadida</taxon>
        <taxon>Tritrichomonadidae</taxon>
        <taxon>Tritrichomonas</taxon>
    </lineage>
</organism>
<reference evidence="2 3" key="1">
    <citation type="submission" date="2024-04" db="EMBL/GenBank/DDBJ databases">
        <title>Tritrichomonas musculus Genome.</title>
        <authorList>
            <person name="Alves-Ferreira E."/>
            <person name="Grigg M."/>
            <person name="Lorenzi H."/>
            <person name="Galac M."/>
        </authorList>
    </citation>
    <scope>NUCLEOTIDE SEQUENCE [LARGE SCALE GENOMIC DNA]</scope>
    <source>
        <strain evidence="2 3">EAF2021</strain>
    </source>
</reference>
<name>A0ABR2GUN7_9EUKA</name>
<evidence type="ECO:0000313" key="2">
    <source>
        <dbReference type="EMBL" id="KAK8837581.1"/>
    </source>
</evidence>